<dbReference type="PANTHER" id="PTHR45138">
    <property type="entry name" value="REGULATORY COMPONENTS OF SENSORY TRANSDUCTION SYSTEM"/>
    <property type="match status" value="1"/>
</dbReference>
<dbReference type="OrthoDB" id="9812260at2"/>
<dbReference type="PROSITE" id="PS50887">
    <property type="entry name" value="GGDEF"/>
    <property type="match status" value="1"/>
</dbReference>
<dbReference type="Pfam" id="PF00990">
    <property type="entry name" value="GGDEF"/>
    <property type="match status" value="1"/>
</dbReference>
<reference evidence="12 13" key="1">
    <citation type="submission" date="2019-06" db="EMBL/GenBank/DDBJ databases">
        <title>Pseudomonas bimorpha sp. nov. isolated from bovine raw milk and skim milk concentrate.</title>
        <authorList>
            <person name="Hofmann K."/>
            <person name="Huptas C."/>
            <person name="Doll E."/>
            <person name="Scherer S."/>
            <person name="Wenning M."/>
        </authorList>
    </citation>
    <scope>NUCLEOTIDE SEQUENCE [LARGE SCALE GENOMIC DNA]</scope>
    <source>
        <strain evidence="12 13">DSM 108990</strain>
    </source>
</reference>
<dbReference type="EC" id="2.7.7.65" evidence="4"/>
<evidence type="ECO:0000313" key="13">
    <source>
        <dbReference type="Proteomes" id="UP000317901"/>
    </source>
</evidence>
<sequence length="528" mass="59009">MLALSFLVVSHPGAVDISEGRAISFYVRTQALTRRRLITATALLVASILCIVSYFLVREYRNTEQEATRSAFNLVQLIDRELRNTVSLYDTTLMSLINLFQSRALDSFPAPLQNTLLFHTASNLPSNDGFYVLNAAGNVIATSVPDVVLGPHVTEEPWFKVHRELDSAEIFISRPFQTSGKNGDWSIRFSRRMSTPDGAFAGVAVAQMKLDYFTNLLRGLDLGPDGRISLFRTDGIMLVQYPPIPSISTGEDLGSHPNYVRLLNEGYGSFIALSEIYQASRLYNFSQVYNLPIVVVVGLSTEYIFSNWWHTALLIGTTTLLLCLGIIWLTLLLMHELNLRQQAERSLDELTFTDPLSGLANRRFLDKTLAEEWRFAQRTGRPVSLLMIDIDHFKHFNDLHGHQTGDEAIRRVAKVINTHMRRPRDLATRYDGEEFAVVLADTDAAGARQLAEEIRSSVNAMEPVPQGKQKLTISLGACTCYAKPKDEVQVLLSMADKALYQAKKGGRNRVVAINETGLNAIKPTPETL</sequence>
<dbReference type="FunFam" id="3.30.70.270:FF:000001">
    <property type="entry name" value="Diguanylate cyclase domain protein"/>
    <property type="match status" value="1"/>
</dbReference>
<evidence type="ECO:0000256" key="2">
    <source>
        <dbReference type="ARBA" id="ARBA00004533"/>
    </source>
</evidence>
<keyword evidence="8 10" id="KW-0472">Membrane</keyword>
<feature type="transmembrane region" description="Helical" evidence="10">
    <location>
        <begin position="288"/>
        <end position="306"/>
    </location>
</feature>
<dbReference type="InterPro" id="IPR029787">
    <property type="entry name" value="Nucleotide_cyclase"/>
</dbReference>
<dbReference type="CDD" id="cd12915">
    <property type="entry name" value="PDC2_DGC_like"/>
    <property type="match status" value="1"/>
</dbReference>
<dbReference type="EMBL" id="VFIP01000009">
    <property type="protein sequence ID" value="TWR97813.1"/>
    <property type="molecule type" value="Genomic_DNA"/>
</dbReference>
<protein>
    <recommendedName>
        <fullName evidence="4">diguanylate cyclase</fullName>
        <ecNumber evidence="4">2.7.7.65</ecNumber>
    </recommendedName>
</protein>
<organism evidence="12 13">
    <name type="scientific">Pseudomonas saxonica</name>
    <dbReference type="NCBI Taxonomy" id="2600598"/>
    <lineage>
        <taxon>Bacteria</taxon>
        <taxon>Pseudomonadati</taxon>
        <taxon>Pseudomonadota</taxon>
        <taxon>Gammaproteobacteria</taxon>
        <taxon>Pseudomonadales</taxon>
        <taxon>Pseudomonadaceae</taxon>
        <taxon>Pseudomonas</taxon>
    </lineage>
</organism>
<dbReference type="AlphaFoldDB" id="A0A5C5Q1D5"/>
<dbReference type="CDD" id="cd12914">
    <property type="entry name" value="PDC1_DGC_like"/>
    <property type="match status" value="1"/>
</dbReference>
<evidence type="ECO:0000256" key="7">
    <source>
        <dbReference type="ARBA" id="ARBA00022989"/>
    </source>
</evidence>
<comment type="cofactor">
    <cofactor evidence="1">
        <name>Mg(2+)</name>
        <dbReference type="ChEBI" id="CHEBI:18420"/>
    </cofactor>
</comment>
<dbReference type="PANTHER" id="PTHR45138:SF9">
    <property type="entry name" value="DIGUANYLATE CYCLASE DGCM-RELATED"/>
    <property type="match status" value="1"/>
</dbReference>
<evidence type="ECO:0000256" key="8">
    <source>
        <dbReference type="ARBA" id="ARBA00023136"/>
    </source>
</evidence>
<evidence type="ECO:0000256" key="9">
    <source>
        <dbReference type="ARBA" id="ARBA00034247"/>
    </source>
</evidence>
<dbReference type="Proteomes" id="UP000317901">
    <property type="component" value="Unassembled WGS sequence"/>
</dbReference>
<keyword evidence="5" id="KW-1003">Cell membrane</keyword>
<dbReference type="GO" id="GO:0043709">
    <property type="term" value="P:cell adhesion involved in single-species biofilm formation"/>
    <property type="evidence" value="ECO:0007669"/>
    <property type="project" value="TreeGrafter"/>
</dbReference>
<feature type="domain" description="GGDEF" evidence="11">
    <location>
        <begin position="381"/>
        <end position="515"/>
    </location>
</feature>
<feature type="transmembrane region" description="Helical" evidence="10">
    <location>
        <begin position="312"/>
        <end position="334"/>
    </location>
</feature>
<gene>
    <name evidence="12" type="ORF">FJD37_07045</name>
</gene>
<keyword evidence="6 10" id="KW-0812">Transmembrane</keyword>
<feature type="transmembrane region" description="Helical" evidence="10">
    <location>
        <begin position="38"/>
        <end position="57"/>
    </location>
</feature>
<dbReference type="GO" id="GO:1902201">
    <property type="term" value="P:negative regulation of bacterial-type flagellum-dependent cell motility"/>
    <property type="evidence" value="ECO:0007669"/>
    <property type="project" value="TreeGrafter"/>
</dbReference>
<evidence type="ECO:0000256" key="5">
    <source>
        <dbReference type="ARBA" id="ARBA00022475"/>
    </source>
</evidence>
<dbReference type="InterPro" id="IPR050469">
    <property type="entry name" value="Diguanylate_Cyclase"/>
</dbReference>
<name>A0A5C5Q1D5_9PSED</name>
<dbReference type="InterPro" id="IPR033479">
    <property type="entry name" value="dCache_1"/>
</dbReference>
<comment type="catalytic activity">
    <reaction evidence="9">
        <text>2 GTP = 3',3'-c-di-GMP + 2 diphosphate</text>
        <dbReference type="Rhea" id="RHEA:24898"/>
        <dbReference type="ChEBI" id="CHEBI:33019"/>
        <dbReference type="ChEBI" id="CHEBI:37565"/>
        <dbReference type="ChEBI" id="CHEBI:58805"/>
        <dbReference type="EC" id="2.7.7.65"/>
    </reaction>
</comment>
<evidence type="ECO:0000256" key="4">
    <source>
        <dbReference type="ARBA" id="ARBA00012528"/>
    </source>
</evidence>
<comment type="caution">
    <text evidence="12">The sequence shown here is derived from an EMBL/GenBank/DDBJ whole genome shotgun (WGS) entry which is preliminary data.</text>
</comment>
<dbReference type="InterPro" id="IPR000160">
    <property type="entry name" value="GGDEF_dom"/>
</dbReference>
<proteinExistence type="predicted"/>
<dbReference type="Pfam" id="PF02743">
    <property type="entry name" value="dCache_1"/>
    <property type="match status" value="1"/>
</dbReference>
<evidence type="ECO:0000313" key="12">
    <source>
        <dbReference type="EMBL" id="TWR97813.1"/>
    </source>
</evidence>
<evidence type="ECO:0000256" key="3">
    <source>
        <dbReference type="ARBA" id="ARBA00004651"/>
    </source>
</evidence>
<dbReference type="CDD" id="cd01949">
    <property type="entry name" value="GGDEF"/>
    <property type="match status" value="1"/>
</dbReference>
<keyword evidence="7 10" id="KW-1133">Transmembrane helix</keyword>
<comment type="subcellular location">
    <subcellularLocation>
        <location evidence="2">Cell inner membrane</location>
    </subcellularLocation>
    <subcellularLocation>
        <location evidence="3">Cell membrane</location>
        <topology evidence="3">Multi-pass membrane protein</topology>
    </subcellularLocation>
</comment>
<dbReference type="Gene3D" id="3.30.450.20">
    <property type="entry name" value="PAS domain"/>
    <property type="match status" value="2"/>
</dbReference>
<dbReference type="GO" id="GO:0052621">
    <property type="term" value="F:diguanylate cyclase activity"/>
    <property type="evidence" value="ECO:0007669"/>
    <property type="project" value="UniProtKB-EC"/>
</dbReference>
<evidence type="ECO:0000256" key="10">
    <source>
        <dbReference type="SAM" id="Phobius"/>
    </source>
</evidence>
<evidence type="ECO:0000259" key="11">
    <source>
        <dbReference type="PROSITE" id="PS50887"/>
    </source>
</evidence>
<dbReference type="NCBIfam" id="TIGR00254">
    <property type="entry name" value="GGDEF"/>
    <property type="match status" value="1"/>
</dbReference>
<evidence type="ECO:0000256" key="1">
    <source>
        <dbReference type="ARBA" id="ARBA00001946"/>
    </source>
</evidence>
<accession>A0A5C5Q1D5</accession>
<dbReference type="SMART" id="SM00267">
    <property type="entry name" value="GGDEF"/>
    <property type="match status" value="1"/>
</dbReference>
<dbReference type="Gene3D" id="3.30.70.270">
    <property type="match status" value="1"/>
</dbReference>
<dbReference type="GO" id="GO:0005886">
    <property type="term" value="C:plasma membrane"/>
    <property type="evidence" value="ECO:0007669"/>
    <property type="project" value="UniProtKB-SubCell"/>
</dbReference>
<evidence type="ECO:0000256" key="6">
    <source>
        <dbReference type="ARBA" id="ARBA00022692"/>
    </source>
</evidence>
<dbReference type="SUPFAM" id="SSF55073">
    <property type="entry name" value="Nucleotide cyclase"/>
    <property type="match status" value="1"/>
</dbReference>
<dbReference type="InterPro" id="IPR043128">
    <property type="entry name" value="Rev_trsase/Diguanyl_cyclase"/>
</dbReference>